<feature type="compositionally biased region" description="Acidic residues" evidence="1">
    <location>
        <begin position="115"/>
        <end position="124"/>
    </location>
</feature>
<evidence type="ECO:0000313" key="2">
    <source>
        <dbReference type="EMBL" id="CAG2198617.1"/>
    </source>
</evidence>
<dbReference type="Proteomes" id="UP000683360">
    <property type="component" value="Unassembled WGS sequence"/>
</dbReference>
<organism evidence="2 3">
    <name type="scientific">Mytilus edulis</name>
    <name type="common">Blue mussel</name>
    <dbReference type="NCBI Taxonomy" id="6550"/>
    <lineage>
        <taxon>Eukaryota</taxon>
        <taxon>Metazoa</taxon>
        <taxon>Spiralia</taxon>
        <taxon>Lophotrochozoa</taxon>
        <taxon>Mollusca</taxon>
        <taxon>Bivalvia</taxon>
        <taxon>Autobranchia</taxon>
        <taxon>Pteriomorphia</taxon>
        <taxon>Mytilida</taxon>
        <taxon>Mytiloidea</taxon>
        <taxon>Mytilidae</taxon>
        <taxon>Mytilinae</taxon>
        <taxon>Mytilus</taxon>
    </lineage>
</organism>
<name>A0A8S3QPS5_MYTED</name>
<protein>
    <submittedName>
        <fullName evidence="2">Uncharacterized protein</fullName>
    </submittedName>
</protein>
<keyword evidence="3" id="KW-1185">Reference proteome</keyword>
<evidence type="ECO:0000313" key="3">
    <source>
        <dbReference type="Proteomes" id="UP000683360"/>
    </source>
</evidence>
<evidence type="ECO:0000256" key="1">
    <source>
        <dbReference type="SAM" id="MobiDB-lite"/>
    </source>
</evidence>
<reference evidence="2" key="1">
    <citation type="submission" date="2021-03" db="EMBL/GenBank/DDBJ databases">
        <authorList>
            <person name="Bekaert M."/>
        </authorList>
    </citation>
    <scope>NUCLEOTIDE SEQUENCE</scope>
</reference>
<sequence>MGKSFWRKFKCRKCCPNYNNWKKEKTQVASDDFGTDSDRETTEVGKVAENTSVFQETTDEAVSPIDDLNHDEEFVSKPVTELNSEEKNEPNLESSEEELKGERKEEIEGGRKEEIEGEREEEIEDKQRETTEDVVGTVWDSITRGSISQADISSEHANNQCTSIALTAAGTHEVKSISTWVSVDIDMVLYQGDENHGVYRSLFKISSENDDRISLDDLVLRGITPVFMPTTVAFAEILDIWQGMLFYPDNMNITELDKISIPLLSSVLAAHLTERSPMIVTIGEFSLVFIKEGGNIWLFDSHCRGDNGEKCVPLGTGKAFAVPFANIAQITEYFEREYGTSNAYQAASIQYTFPSDTSAGTQRLETPDKELNTK</sequence>
<feature type="compositionally biased region" description="Basic and acidic residues" evidence="1">
    <location>
        <begin position="97"/>
        <end position="114"/>
    </location>
</feature>
<dbReference type="EMBL" id="CAJPWZ010000689">
    <property type="protein sequence ID" value="CAG2198617.1"/>
    <property type="molecule type" value="Genomic_DNA"/>
</dbReference>
<comment type="caution">
    <text evidence="2">The sequence shown here is derived from an EMBL/GenBank/DDBJ whole genome shotgun (WGS) entry which is preliminary data.</text>
</comment>
<gene>
    <name evidence="2" type="ORF">MEDL_13349</name>
</gene>
<dbReference type="OrthoDB" id="10472218at2759"/>
<dbReference type="Gene3D" id="3.90.70.120">
    <property type="match status" value="1"/>
</dbReference>
<proteinExistence type="predicted"/>
<feature type="region of interest" description="Disordered" evidence="1">
    <location>
        <begin position="80"/>
        <end position="132"/>
    </location>
</feature>
<dbReference type="AlphaFoldDB" id="A0A8S3QPS5"/>
<accession>A0A8S3QPS5</accession>